<dbReference type="EMBL" id="JBICCN010000054">
    <property type="protein sequence ID" value="KAL3097374.1"/>
    <property type="molecule type" value="Genomic_DNA"/>
</dbReference>
<feature type="region of interest" description="Disordered" evidence="1">
    <location>
        <begin position="78"/>
        <end position="109"/>
    </location>
</feature>
<dbReference type="PANTHER" id="PTHR13651">
    <property type="entry name" value="PROTEIN ABITRAM"/>
    <property type="match status" value="1"/>
</dbReference>
<evidence type="ECO:0000313" key="2">
    <source>
        <dbReference type="EMBL" id="KAL3097374.1"/>
    </source>
</evidence>
<evidence type="ECO:0000256" key="1">
    <source>
        <dbReference type="SAM" id="MobiDB-lite"/>
    </source>
</evidence>
<dbReference type="InterPro" id="IPR039169">
    <property type="entry name" value="Abitram"/>
</dbReference>
<organism evidence="2 3">
    <name type="scientific">Heterodera schachtii</name>
    <name type="common">Sugarbeet cyst nematode worm</name>
    <name type="synonym">Tylenchus schachtii</name>
    <dbReference type="NCBI Taxonomy" id="97005"/>
    <lineage>
        <taxon>Eukaryota</taxon>
        <taxon>Metazoa</taxon>
        <taxon>Ecdysozoa</taxon>
        <taxon>Nematoda</taxon>
        <taxon>Chromadorea</taxon>
        <taxon>Rhabditida</taxon>
        <taxon>Tylenchina</taxon>
        <taxon>Tylenchomorpha</taxon>
        <taxon>Tylenchoidea</taxon>
        <taxon>Heteroderidae</taxon>
        <taxon>Heteroderinae</taxon>
        <taxon>Heterodera</taxon>
    </lineage>
</organism>
<feature type="compositionally biased region" description="Basic and acidic residues" evidence="1">
    <location>
        <begin position="81"/>
        <end position="99"/>
    </location>
</feature>
<accession>A0ABD2K425</accession>
<feature type="compositionally biased region" description="Basic and acidic residues" evidence="1">
    <location>
        <begin position="179"/>
        <end position="195"/>
    </location>
</feature>
<comment type="caution">
    <text evidence="2">The sequence shown here is derived from an EMBL/GenBank/DDBJ whole genome shotgun (WGS) entry which is preliminary data.</text>
</comment>
<name>A0ABD2K425_HETSC</name>
<dbReference type="Proteomes" id="UP001620645">
    <property type="component" value="Unassembled WGS sequence"/>
</dbReference>
<dbReference type="PANTHER" id="PTHR13651:SF0">
    <property type="entry name" value="PROTEIN ABITRAM"/>
    <property type="match status" value="1"/>
</dbReference>
<keyword evidence="3" id="KW-1185">Reference proteome</keyword>
<sequence length="207" mass="22670">MNVSPPIAFPSPSHCHFSSIERNFSSFSVNSQPGLRYLRHASGVVVLTLDKSHVLMRDQCKNIAQVLWDLSLAKTSSAKSNESKGRKRGVDRSKLEPSGKGKKGGLPMSPQTRICIIRDSDGVDYVIRAGIRATLLEVNDEWLTKEPNLLRTAADNQGFIAILMPPISGNGLRNMKIPKEFDGTEGGEGRDRETVGDGENDTEQHGL</sequence>
<evidence type="ECO:0000313" key="3">
    <source>
        <dbReference type="Proteomes" id="UP001620645"/>
    </source>
</evidence>
<dbReference type="AlphaFoldDB" id="A0ABD2K425"/>
<reference evidence="2 3" key="1">
    <citation type="submission" date="2024-10" db="EMBL/GenBank/DDBJ databases">
        <authorList>
            <person name="Kim D."/>
        </authorList>
    </citation>
    <scope>NUCLEOTIDE SEQUENCE [LARGE SCALE GENOMIC DNA]</scope>
    <source>
        <strain evidence="2">Taebaek</strain>
    </source>
</reference>
<gene>
    <name evidence="2" type="ORF">niasHS_003822</name>
</gene>
<feature type="region of interest" description="Disordered" evidence="1">
    <location>
        <begin position="179"/>
        <end position="207"/>
    </location>
</feature>
<protein>
    <recommendedName>
        <fullName evidence="4">Protein Abitram</fullName>
    </recommendedName>
</protein>
<proteinExistence type="predicted"/>
<evidence type="ECO:0008006" key="4">
    <source>
        <dbReference type="Google" id="ProtNLM"/>
    </source>
</evidence>